<keyword evidence="3 7" id="KW-0694">RNA-binding</keyword>
<dbReference type="HAMAP" id="MF_00382">
    <property type="entry name" value="Ribosomal_bL20"/>
    <property type="match status" value="1"/>
</dbReference>
<dbReference type="InterPro" id="IPR035566">
    <property type="entry name" value="Ribosomal_protein_bL20_C"/>
</dbReference>
<accession>A0A8J3GBN4</accession>
<evidence type="ECO:0000256" key="6">
    <source>
        <dbReference type="ARBA" id="ARBA00035172"/>
    </source>
</evidence>
<evidence type="ECO:0000256" key="7">
    <source>
        <dbReference type="HAMAP-Rule" id="MF_00382"/>
    </source>
</evidence>
<dbReference type="GO" id="GO:0003735">
    <property type="term" value="F:structural constituent of ribosome"/>
    <property type="evidence" value="ECO:0007669"/>
    <property type="project" value="InterPro"/>
</dbReference>
<keyword evidence="5 7" id="KW-0687">Ribonucleoprotein</keyword>
<evidence type="ECO:0000256" key="8">
    <source>
        <dbReference type="RuleBase" id="RU000560"/>
    </source>
</evidence>
<name>A0A8J3GBN4_9BACT</name>
<keyword evidence="4 7" id="KW-0689">Ribosomal protein</keyword>
<evidence type="ECO:0000256" key="3">
    <source>
        <dbReference type="ARBA" id="ARBA00022884"/>
    </source>
</evidence>
<comment type="similarity">
    <text evidence="1 7 8">Belongs to the bacterial ribosomal protein bL20 family.</text>
</comment>
<evidence type="ECO:0000313" key="10">
    <source>
        <dbReference type="Proteomes" id="UP000642829"/>
    </source>
</evidence>
<comment type="function">
    <text evidence="7 8">Binds directly to 23S ribosomal RNA and is necessary for the in vitro assembly process of the 50S ribosomal subunit. It is not involved in the protein synthesizing functions of that subunit.</text>
</comment>
<dbReference type="GO" id="GO:0000027">
    <property type="term" value="P:ribosomal large subunit assembly"/>
    <property type="evidence" value="ECO:0007669"/>
    <property type="project" value="UniProtKB-UniRule"/>
</dbReference>
<protein>
    <recommendedName>
        <fullName evidence="6 7">Large ribosomal subunit protein bL20</fullName>
    </recommendedName>
</protein>
<dbReference type="RefSeq" id="WP_189511376.1">
    <property type="nucleotide sequence ID" value="NZ_BMXG01000002.1"/>
</dbReference>
<dbReference type="InterPro" id="IPR049946">
    <property type="entry name" value="RIBOSOMAL_L20_CS"/>
</dbReference>
<reference evidence="9" key="1">
    <citation type="journal article" date="2014" name="Int. J. Syst. Evol. Microbiol.">
        <title>Complete genome sequence of Corynebacterium casei LMG S-19264T (=DSM 44701T), isolated from a smear-ripened cheese.</title>
        <authorList>
            <consortium name="US DOE Joint Genome Institute (JGI-PGF)"/>
            <person name="Walter F."/>
            <person name="Albersmeier A."/>
            <person name="Kalinowski J."/>
            <person name="Ruckert C."/>
        </authorList>
    </citation>
    <scope>NUCLEOTIDE SEQUENCE</scope>
    <source>
        <strain evidence="9">KCTC 12870</strain>
    </source>
</reference>
<dbReference type="PROSITE" id="PS00937">
    <property type="entry name" value="RIBOSOMAL_L20"/>
    <property type="match status" value="1"/>
</dbReference>
<dbReference type="SUPFAM" id="SSF74731">
    <property type="entry name" value="Ribosomal protein L20"/>
    <property type="match status" value="1"/>
</dbReference>
<dbReference type="CDD" id="cd07026">
    <property type="entry name" value="Ribosomal_L20"/>
    <property type="match status" value="1"/>
</dbReference>
<proteinExistence type="inferred from homology"/>
<dbReference type="InterPro" id="IPR005813">
    <property type="entry name" value="Ribosomal_bL20"/>
</dbReference>
<dbReference type="NCBIfam" id="TIGR01032">
    <property type="entry name" value="rplT_bact"/>
    <property type="match status" value="1"/>
</dbReference>
<dbReference type="PRINTS" id="PR00062">
    <property type="entry name" value="RIBOSOMALL20"/>
</dbReference>
<reference evidence="9" key="2">
    <citation type="submission" date="2020-09" db="EMBL/GenBank/DDBJ databases">
        <authorList>
            <person name="Sun Q."/>
            <person name="Kim S."/>
        </authorList>
    </citation>
    <scope>NUCLEOTIDE SEQUENCE</scope>
    <source>
        <strain evidence="9">KCTC 12870</strain>
    </source>
</reference>
<organism evidence="9 10">
    <name type="scientific">Cerasicoccus arenae</name>
    <dbReference type="NCBI Taxonomy" id="424488"/>
    <lineage>
        <taxon>Bacteria</taxon>
        <taxon>Pseudomonadati</taxon>
        <taxon>Verrucomicrobiota</taxon>
        <taxon>Opitutia</taxon>
        <taxon>Puniceicoccales</taxon>
        <taxon>Cerasicoccaceae</taxon>
        <taxon>Cerasicoccus</taxon>
    </lineage>
</organism>
<dbReference type="Proteomes" id="UP000642829">
    <property type="component" value="Unassembled WGS sequence"/>
</dbReference>
<dbReference type="AlphaFoldDB" id="A0A8J3GBN4"/>
<evidence type="ECO:0000313" key="9">
    <source>
        <dbReference type="EMBL" id="GHB92281.1"/>
    </source>
</evidence>
<evidence type="ECO:0000256" key="5">
    <source>
        <dbReference type="ARBA" id="ARBA00023274"/>
    </source>
</evidence>
<dbReference type="FunFam" id="1.10.1900.20:FF:000001">
    <property type="entry name" value="50S ribosomal protein L20"/>
    <property type="match status" value="1"/>
</dbReference>
<dbReference type="Pfam" id="PF00453">
    <property type="entry name" value="Ribosomal_L20"/>
    <property type="match status" value="1"/>
</dbReference>
<dbReference type="Gene3D" id="1.10.1900.20">
    <property type="entry name" value="Ribosomal protein L20"/>
    <property type="match status" value="1"/>
</dbReference>
<gene>
    <name evidence="7 9" type="primary">rplT</name>
    <name evidence="9" type="ORF">GCM10007047_04190</name>
</gene>
<evidence type="ECO:0000256" key="2">
    <source>
        <dbReference type="ARBA" id="ARBA00022730"/>
    </source>
</evidence>
<dbReference type="GO" id="GO:0019843">
    <property type="term" value="F:rRNA binding"/>
    <property type="evidence" value="ECO:0007669"/>
    <property type="project" value="UniProtKB-UniRule"/>
</dbReference>
<dbReference type="PANTHER" id="PTHR10986">
    <property type="entry name" value="39S RIBOSOMAL PROTEIN L20"/>
    <property type="match status" value="1"/>
</dbReference>
<evidence type="ECO:0000256" key="4">
    <source>
        <dbReference type="ARBA" id="ARBA00022980"/>
    </source>
</evidence>
<evidence type="ECO:0000256" key="1">
    <source>
        <dbReference type="ARBA" id="ARBA00007698"/>
    </source>
</evidence>
<dbReference type="Gene3D" id="6.10.160.10">
    <property type="match status" value="1"/>
</dbReference>
<dbReference type="GO" id="GO:0005840">
    <property type="term" value="C:ribosome"/>
    <property type="evidence" value="ECO:0007669"/>
    <property type="project" value="UniProtKB-KW"/>
</dbReference>
<dbReference type="EMBL" id="BMXG01000002">
    <property type="protein sequence ID" value="GHB92281.1"/>
    <property type="molecule type" value="Genomic_DNA"/>
</dbReference>
<dbReference type="GO" id="GO:1990904">
    <property type="term" value="C:ribonucleoprotein complex"/>
    <property type="evidence" value="ECO:0007669"/>
    <property type="project" value="UniProtKB-KW"/>
</dbReference>
<dbReference type="GO" id="GO:0006412">
    <property type="term" value="P:translation"/>
    <property type="evidence" value="ECO:0007669"/>
    <property type="project" value="InterPro"/>
</dbReference>
<comment type="caution">
    <text evidence="9">The sequence shown here is derived from an EMBL/GenBank/DDBJ whole genome shotgun (WGS) entry which is preliminary data.</text>
</comment>
<keyword evidence="10" id="KW-1185">Reference proteome</keyword>
<keyword evidence="2 7" id="KW-0699">rRNA-binding</keyword>
<sequence>MPRATNAPATRARRKNKLKQAKGYFGNKSRLYRYAKDAVSRSGKFAYRDRRKKKSEFRQLWIIRINAACRPLDISYSRLMEGLKQAEIGLDRKAISEMAIHDEAAFQSLVEKAKNALVEKAKAAKAE</sequence>